<dbReference type="GO" id="GO:0045504">
    <property type="term" value="F:dynein heavy chain binding"/>
    <property type="evidence" value="ECO:0007669"/>
    <property type="project" value="TreeGrafter"/>
</dbReference>
<keyword evidence="6" id="KW-1185">Reference proteome</keyword>
<dbReference type="GeneID" id="73377899"/>
<keyword evidence="3" id="KW-0677">Repeat</keyword>
<dbReference type="AlphaFoldDB" id="A0AAI9T217"/>
<dbReference type="GO" id="GO:0010970">
    <property type="term" value="P:transport along microtubule"/>
    <property type="evidence" value="ECO:0007669"/>
    <property type="project" value="TreeGrafter"/>
</dbReference>
<sequence>MSEERHRILEQKRQRLLELKRKRITQVGSLTDDSELLKKIDVATQTAPVCFASTSPKLSTKDSELNSEDALKAETFQVDVELRRFDKGVQVTGISEDNNNNDTNSKSNSCNLEREKPRVINKIEVSDSELSNALIESIKVINRLHITKTIELDPVKVESKTKLQFVSSKIILPLDRELQTFDISPHTASQILVGFQRPQQYEFFAILYQLQDQTLLPYHYLTCSSELTQLKFDIHQGNRIIGALKNGELVIWEIDDSALIQVPTLSTHSLFFSLGSEQSWFQHRSKIVLLEQLKVNVNNCLLSVSKDGVTNLWSTNLLSKPKFSQKLVKKDGIFRLCIEHGIYTGSKETIGDDIELGSKLLLAANDGKLYDEQMNEAHEAEGAGAGGAGAGAGLLVTAMVKLSHEFIVTSHLDWHLRIWKHGQTQPYKVIPTNYVINKIIKRPQNQYQFTTVGRFFGKYLVEFWNLSKKLYKPVITICEEEDEIKQIKFNGPMEMLIGKGREIQILKLNKDYVFDVEEDDLDKGFSKM</sequence>
<dbReference type="GO" id="GO:0005868">
    <property type="term" value="C:cytoplasmic dynein complex"/>
    <property type="evidence" value="ECO:0007669"/>
    <property type="project" value="TreeGrafter"/>
</dbReference>
<dbReference type="SUPFAM" id="SSF50978">
    <property type="entry name" value="WD40 repeat-like"/>
    <property type="match status" value="1"/>
</dbReference>
<dbReference type="InterPro" id="IPR015943">
    <property type="entry name" value="WD40/YVTN_repeat-like_dom_sf"/>
</dbReference>
<protein>
    <submittedName>
        <fullName evidence="5">Uncharacterized protein</fullName>
    </submittedName>
</protein>
<dbReference type="Proteomes" id="UP001202479">
    <property type="component" value="Unassembled WGS sequence"/>
</dbReference>
<dbReference type="InterPro" id="IPR036322">
    <property type="entry name" value="WD40_repeat_dom_sf"/>
</dbReference>
<proteinExistence type="predicted"/>
<feature type="region of interest" description="Disordered" evidence="4">
    <location>
        <begin position="92"/>
        <end position="112"/>
    </location>
</feature>
<dbReference type="InterPro" id="IPR050687">
    <property type="entry name" value="Dynein_IC"/>
</dbReference>
<comment type="caution">
    <text evidence="5">The sequence shown here is derived from an EMBL/GenBank/DDBJ whole genome shotgun (WGS) entry which is preliminary data.</text>
</comment>
<dbReference type="PANTHER" id="PTHR12442:SF22">
    <property type="entry name" value="CYTOPLASMIC DYNEIN 1 INTERMEDIATE CHAIN-RELATED"/>
    <property type="match status" value="1"/>
</dbReference>
<evidence type="ECO:0000256" key="2">
    <source>
        <dbReference type="ARBA" id="ARBA00022574"/>
    </source>
</evidence>
<keyword evidence="1" id="KW-0963">Cytoplasm</keyword>
<name>A0AAI9T217_9ASCO</name>
<accession>A0AAI9T217</accession>
<evidence type="ECO:0000256" key="1">
    <source>
        <dbReference type="ARBA" id="ARBA00022490"/>
    </source>
</evidence>
<evidence type="ECO:0000313" key="6">
    <source>
        <dbReference type="Proteomes" id="UP001202479"/>
    </source>
</evidence>
<gene>
    <name evidence="5" type="ORF">KGF56_000282</name>
</gene>
<keyword evidence="2" id="KW-0853">WD repeat</keyword>
<evidence type="ECO:0000256" key="3">
    <source>
        <dbReference type="ARBA" id="ARBA00022737"/>
    </source>
</evidence>
<organism evidence="5 6">
    <name type="scientific">Candida oxycetoniae</name>
    <dbReference type="NCBI Taxonomy" id="497107"/>
    <lineage>
        <taxon>Eukaryota</taxon>
        <taxon>Fungi</taxon>
        <taxon>Dikarya</taxon>
        <taxon>Ascomycota</taxon>
        <taxon>Saccharomycotina</taxon>
        <taxon>Pichiomycetes</taxon>
        <taxon>Debaryomycetaceae</taxon>
        <taxon>Candida/Lodderomyces clade</taxon>
        <taxon>Candida</taxon>
    </lineage>
</organism>
<dbReference type="Gene3D" id="2.130.10.10">
    <property type="entry name" value="YVTN repeat-like/Quinoprotein amine dehydrogenase"/>
    <property type="match status" value="1"/>
</dbReference>
<feature type="compositionally biased region" description="Low complexity" evidence="4">
    <location>
        <begin position="95"/>
        <end position="111"/>
    </location>
</feature>
<dbReference type="GO" id="GO:0045503">
    <property type="term" value="F:dynein light chain binding"/>
    <property type="evidence" value="ECO:0007669"/>
    <property type="project" value="TreeGrafter"/>
</dbReference>
<dbReference type="PANTHER" id="PTHR12442">
    <property type="entry name" value="DYNEIN INTERMEDIATE CHAIN"/>
    <property type="match status" value="1"/>
</dbReference>
<reference evidence="5" key="1">
    <citation type="journal article" date="2022" name="DNA Res.">
        <title>Genome analysis of five recently described species of the CUG-Ser clade uncovers Candida theae as a new hybrid lineage with pathogenic potential in the Candida parapsilosis species complex.</title>
        <authorList>
            <person name="Mixao V."/>
            <person name="Del Olmo V."/>
            <person name="Hegedusova E."/>
            <person name="Saus E."/>
            <person name="Pryszcz L."/>
            <person name="Cillingova A."/>
            <person name="Nosek J."/>
            <person name="Gabaldon T."/>
        </authorList>
    </citation>
    <scope>NUCLEOTIDE SEQUENCE</scope>
    <source>
        <strain evidence="5">CBS 10844</strain>
    </source>
</reference>
<evidence type="ECO:0000313" key="5">
    <source>
        <dbReference type="EMBL" id="KAI3406989.2"/>
    </source>
</evidence>
<dbReference type="RefSeq" id="XP_049182734.1">
    <property type="nucleotide sequence ID" value="XM_049324072.1"/>
</dbReference>
<dbReference type="EMBL" id="JAHUZD010000019">
    <property type="protein sequence ID" value="KAI3406989.2"/>
    <property type="molecule type" value="Genomic_DNA"/>
</dbReference>
<evidence type="ECO:0000256" key="4">
    <source>
        <dbReference type="SAM" id="MobiDB-lite"/>
    </source>
</evidence>